<feature type="signal peptide" evidence="2">
    <location>
        <begin position="1"/>
        <end position="27"/>
    </location>
</feature>
<comment type="caution">
    <text evidence="3">The sequence shown here is derived from an EMBL/GenBank/DDBJ whole genome shotgun (WGS) entry which is preliminary data.</text>
</comment>
<feature type="compositionally biased region" description="Polar residues" evidence="1">
    <location>
        <begin position="34"/>
        <end position="43"/>
    </location>
</feature>
<feature type="chain" id="PRO_5023105855" description="Secreted protein" evidence="2">
    <location>
        <begin position="28"/>
        <end position="55"/>
    </location>
</feature>
<proteinExistence type="predicted"/>
<evidence type="ECO:0000313" key="4">
    <source>
        <dbReference type="Proteomes" id="UP000317977"/>
    </source>
</evidence>
<evidence type="ECO:0000256" key="1">
    <source>
        <dbReference type="SAM" id="MobiDB-lite"/>
    </source>
</evidence>
<organism evidence="3 4">
    <name type="scientific">Rubripirellula reticaptiva</name>
    <dbReference type="NCBI Taxonomy" id="2528013"/>
    <lineage>
        <taxon>Bacteria</taxon>
        <taxon>Pseudomonadati</taxon>
        <taxon>Planctomycetota</taxon>
        <taxon>Planctomycetia</taxon>
        <taxon>Pirellulales</taxon>
        <taxon>Pirellulaceae</taxon>
        <taxon>Rubripirellula</taxon>
    </lineage>
</organism>
<keyword evidence="2" id="KW-0732">Signal</keyword>
<dbReference type="Proteomes" id="UP000317977">
    <property type="component" value="Unassembled WGS sequence"/>
</dbReference>
<dbReference type="PROSITE" id="PS51257">
    <property type="entry name" value="PROKAR_LIPOPROTEIN"/>
    <property type="match status" value="1"/>
</dbReference>
<evidence type="ECO:0000256" key="2">
    <source>
        <dbReference type="SAM" id="SignalP"/>
    </source>
</evidence>
<dbReference type="AlphaFoldDB" id="A0A5C6F1D1"/>
<accession>A0A5C6F1D1</accession>
<gene>
    <name evidence="3" type="ORF">Poly59_13550</name>
</gene>
<dbReference type="EMBL" id="SJPX01000002">
    <property type="protein sequence ID" value="TWU55062.1"/>
    <property type="molecule type" value="Genomic_DNA"/>
</dbReference>
<protein>
    <recommendedName>
        <fullName evidence="5">Secreted protein</fullName>
    </recommendedName>
</protein>
<evidence type="ECO:0008006" key="5">
    <source>
        <dbReference type="Google" id="ProtNLM"/>
    </source>
</evidence>
<name>A0A5C6F1D1_9BACT</name>
<keyword evidence="4" id="KW-1185">Reference proteome</keyword>
<evidence type="ECO:0000313" key="3">
    <source>
        <dbReference type="EMBL" id="TWU55062.1"/>
    </source>
</evidence>
<feature type="region of interest" description="Disordered" evidence="1">
    <location>
        <begin position="34"/>
        <end position="55"/>
    </location>
</feature>
<dbReference type="RefSeq" id="WP_186776061.1">
    <property type="nucleotide sequence ID" value="NZ_SJPX01000002.1"/>
</dbReference>
<reference evidence="3 4" key="1">
    <citation type="submission" date="2019-02" db="EMBL/GenBank/DDBJ databases">
        <title>Deep-cultivation of Planctomycetes and their phenomic and genomic characterization uncovers novel biology.</title>
        <authorList>
            <person name="Wiegand S."/>
            <person name="Jogler M."/>
            <person name="Boedeker C."/>
            <person name="Pinto D."/>
            <person name="Vollmers J."/>
            <person name="Rivas-Marin E."/>
            <person name="Kohn T."/>
            <person name="Peeters S.H."/>
            <person name="Heuer A."/>
            <person name="Rast P."/>
            <person name="Oberbeckmann S."/>
            <person name="Bunk B."/>
            <person name="Jeske O."/>
            <person name="Meyerdierks A."/>
            <person name="Storesund J.E."/>
            <person name="Kallscheuer N."/>
            <person name="Luecker S."/>
            <person name="Lage O.M."/>
            <person name="Pohl T."/>
            <person name="Merkel B.J."/>
            <person name="Hornburger P."/>
            <person name="Mueller R.-W."/>
            <person name="Bruemmer F."/>
            <person name="Labrenz M."/>
            <person name="Spormann A.M."/>
            <person name="Op Den Camp H."/>
            <person name="Overmann J."/>
            <person name="Amann R."/>
            <person name="Jetten M.S.M."/>
            <person name="Mascher T."/>
            <person name="Medema M.H."/>
            <person name="Devos D.P."/>
            <person name="Kaster A.-K."/>
            <person name="Ovreas L."/>
            <person name="Rohde M."/>
            <person name="Galperin M.Y."/>
            <person name="Jogler C."/>
        </authorList>
    </citation>
    <scope>NUCLEOTIDE SEQUENCE [LARGE SCALE GENOMIC DNA]</scope>
    <source>
        <strain evidence="3 4">Poly59</strain>
    </source>
</reference>
<sequence length="55" mass="6040" precursor="true">MNRTMLLWGVVLVLVSLGCSKSTDVTAPTGVDTQTVEEYQAQSEGDAYDNYKEPK</sequence>